<evidence type="ECO:0000313" key="1">
    <source>
        <dbReference type="EMBL" id="GHE59434.1"/>
    </source>
</evidence>
<accession>A0ABQ3I8B4</accession>
<evidence type="ECO:0000313" key="2">
    <source>
        <dbReference type="Proteomes" id="UP000658258"/>
    </source>
</evidence>
<sequence>MNKTFNSIDLSIFDCLSAKLKGQGIEMVAHSGYLSKNGISLDYAFDPSAQTLSIQNLKVGFPASMIGMNEEKIMGILEKAIEECRG</sequence>
<gene>
    <name evidence="1" type="ORF">GCM10011340_12650</name>
</gene>
<dbReference type="EMBL" id="BNAG01000002">
    <property type="protein sequence ID" value="GHE59434.1"/>
    <property type="molecule type" value="Genomic_DNA"/>
</dbReference>
<dbReference type="RefSeq" id="WP_189629388.1">
    <property type="nucleotide sequence ID" value="NZ_BNAG01000002.1"/>
</dbReference>
<name>A0ABQ3I8B4_9BACT</name>
<proteinExistence type="predicted"/>
<dbReference type="Proteomes" id="UP000658258">
    <property type="component" value="Unassembled WGS sequence"/>
</dbReference>
<keyword evidence="2" id="KW-1185">Reference proteome</keyword>
<protein>
    <submittedName>
        <fullName evidence="1">Uncharacterized protein</fullName>
    </submittedName>
</protein>
<reference evidence="2" key="1">
    <citation type="journal article" date="2019" name="Int. J. Syst. Evol. Microbiol.">
        <title>The Global Catalogue of Microorganisms (GCM) 10K type strain sequencing project: providing services to taxonomists for standard genome sequencing and annotation.</title>
        <authorList>
            <consortium name="The Broad Institute Genomics Platform"/>
            <consortium name="The Broad Institute Genome Sequencing Center for Infectious Disease"/>
            <person name="Wu L."/>
            <person name="Ma J."/>
        </authorList>
    </citation>
    <scope>NUCLEOTIDE SEQUENCE [LARGE SCALE GENOMIC DNA]</scope>
    <source>
        <strain evidence="2">CGMCC 1.15111</strain>
    </source>
</reference>
<comment type="caution">
    <text evidence="1">The sequence shown here is derived from an EMBL/GenBank/DDBJ whole genome shotgun (WGS) entry which is preliminary data.</text>
</comment>
<organism evidence="1 2">
    <name type="scientific">Roseivirga thermotolerans</name>
    <dbReference type="NCBI Taxonomy" id="1758176"/>
    <lineage>
        <taxon>Bacteria</taxon>
        <taxon>Pseudomonadati</taxon>
        <taxon>Bacteroidota</taxon>
        <taxon>Cytophagia</taxon>
        <taxon>Cytophagales</taxon>
        <taxon>Roseivirgaceae</taxon>
        <taxon>Roseivirga</taxon>
    </lineage>
</organism>